<dbReference type="GO" id="GO:0042162">
    <property type="term" value="F:telomeric DNA binding"/>
    <property type="evidence" value="ECO:0007669"/>
    <property type="project" value="TreeGrafter"/>
</dbReference>
<organism evidence="2 3">
    <name type="scientific">Collybiopsis luxurians FD-317 M1</name>
    <dbReference type="NCBI Taxonomy" id="944289"/>
    <lineage>
        <taxon>Eukaryota</taxon>
        <taxon>Fungi</taxon>
        <taxon>Dikarya</taxon>
        <taxon>Basidiomycota</taxon>
        <taxon>Agaricomycotina</taxon>
        <taxon>Agaricomycetes</taxon>
        <taxon>Agaricomycetidae</taxon>
        <taxon>Agaricales</taxon>
        <taxon>Marasmiineae</taxon>
        <taxon>Omphalotaceae</taxon>
        <taxon>Collybiopsis</taxon>
        <taxon>Collybiopsis luxurians</taxon>
    </lineage>
</organism>
<reference evidence="2 3" key="1">
    <citation type="submission" date="2014-04" db="EMBL/GenBank/DDBJ databases">
        <title>Evolutionary Origins and Diversification of the Mycorrhizal Mutualists.</title>
        <authorList>
            <consortium name="DOE Joint Genome Institute"/>
            <consortium name="Mycorrhizal Genomics Consortium"/>
            <person name="Kohler A."/>
            <person name="Kuo A."/>
            <person name="Nagy L.G."/>
            <person name="Floudas D."/>
            <person name="Copeland A."/>
            <person name="Barry K.W."/>
            <person name="Cichocki N."/>
            <person name="Veneault-Fourrey C."/>
            <person name="LaButti K."/>
            <person name="Lindquist E.A."/>
            <person name="Lipzen A."/>
            <person name="Lundell T."/>
            <person name="Morin E."/>
            <person name="Murat C."/>
            <person name="Riley R."/>
            <person name="Ohm R."/>
            <person name="Sun H."/>
            <person name="Tunlid A."/>
            <person name="Henrissat B."/>
            <person name="Grigoriev I.V."/>
            <person name="Hibbett D.S."/>
            <person name="Martin F."/>
        </authorList>
    </citation>
    <scope>NUCLEOTIDE SEQUENCE [LARGE SCALE GENOMIC DNA]</scope>
    <source>
        <strain evidence="2 3">FD-317 M1</strain>
    </source>
</reference>
<comment type="catalytic activity">
    <reaction evidence="1">
        <text>DNA(n) + a 2'-deoxyribonucleoside 5'-triphosphate = DNA(n+1) + diphosphate</text>
        <dbReference type="Rhea" id="RHEA:22508"/>
        <dbReference type="Rhea" id="RHEA-COMP:17339"/>
        <dbReference type="Rhea" id="RHEA-COMP:17340"/>
        <dbReference type="ChEBI" id="CHEBI:33019"/>
        <dbReference type="ChEBI" id="CHEBI:61560"/>
        <dbReference type="ChEBI" id="CHEBI:173112"/>
        <dbReference type="EC" id="2.7.7.49"/>
    </reaction>
</comment>
<feature type="non-terminal residue" evidence="2">
    <location>
        <position position="1"/>
    </location>
</feature>
<proteinExistence type="inferred from homology"/>
<dbReference type="GO" id="GO:0003720">
    <property type="term" value="F:telomerase activity"/>
    <property type="evidence" value="ECO:0007669"/>
    <property type="project" value="InterPro"/>
</dbReference>
<keyword evidence="1" id="KW-0158">Chromosome</keyword>
<keyword evidence="1" id="KW-0548">Nucleotidyltransferase</keyword>
<keyword evidence="3" id="KW-1185">Reference proteome</keyword>
<feature type="non-terminal residue" evidence="2">
    <location>
        <position position="63"/>
    </location>
</feature>
<dbReference type="GO" id="GO:0007004">
    <property type="term" value="P:telomere maintenance via telomerase"/>
    <property type="evidence" value="ECO:0007669"/>
    <property type="project" value="TreeGrafter"/>
</dbReference>
<keyword evidence="1" id="KW-0808">Transferase</keyword>
<sequence length="63" mass="6943">LKNNSLNTIVISLQGPEWALLFERIGIDAMIHLLTETSIFVSLPNGCLCQMTGPILLYSVPRS</sequence>
<name>A0A0D0BGE5_9AGAR</name>
<keyword evidence="1" id="KW-0460">Magnesium</keyword>
<dbReference type="AlphaFoldDB" id="A0A0D0BGE5"/>
<evidence type="ECO:0000256" key="1">
    <source>
        <dbReference type="RuleBase" id="RU365061"/>
    </source>
</evidence>
<keyword evidence="1" id="KW-0479">Metal-binding</keyword>
<dbReference type="InterPro" id="IPR003545">
    <property type="entry name" value="Telomerase_RT"/>
</dbReference>
<comment type="subcellular location">
    <subcellularLocation>
        <location evidence="1">Nucleus</location>
    </subcellularLocation>
    <subcellularLocation>
        <location evidence="1">Chromosome</location>
        <location evidence="1">Telomere</location>
    </subcellularLocation>
</comment>
<gene>
    <name evidence="2" type="ORF">GYMLUDRAFT_143032</name>
</gene>
<dbReference type="OrthoDB" id="289721at2759"/>
<dbReference type="PANTHER" id="PTHR12066">
    <property type="entry name" value="TELOMERASE REVERSE TRANSCRIPTASE"/>
    <property type="match status" value="1"/>
</dbReference>
<dbReference type="EMBL" id="KN834765">
    <property type="protein sequence ID" value="KIK62950.1"/>
    <property type="molecule type" value="Genomic_DNA"/>
</dbReference>
<dbReference type="GO" id="GO:0046872">
    <property type="term" value="F:metal ion binding"/>
    <property type="evidence" value="ECO:0007669"/>
    <property type="project" value="UniProtKB-KW"/>
</dbReference>
<dbReference type="GO" id="GO:0000781">
    <property type="term" value="C:chromosome, telomeric region"/>
    <property type="evidence" value="ECO:0007669"/>
    <property type="project" value="UniProtKB-SubCell"/>
</dbReference>
<keyword evidence="1" id="KW-0695">RNA-directed DNA polymerase</keyword>
<comment type="similarity">
    <text evidence="1">Belongs to the reverse transcriptase family. Telomerase subfamily.</text>
</comment>
<dbReference type="HOGENOM" id="CLU_2984804_0_0_1"/>
<dbReference type="EC" id="2.7.7.49" evidence="1"/>
<dbReference type="PANTHER" id="PTHR12066:SF0">
    <property type="entry name" value="TELOMERASE REVERSE TRANSCRIPTASE"/>
    <property type="match status" value="1"/>
</dbReference>
<evidence type="ECO:0000313" key="2">
    <source>
        <dbReference type="EMBL" id="KIK62950.1"/>
    </source>
</evidence>
<protein>
    <recommendedName>
        <fullName evidence="1">Telomerase reverse transcriptase</fullName>
        <ecNumber evidence="1">2.7.7.49</ecNumber>
    </recommendedName>
    <alternativeName>
        <fullName evidence="1">Telomerase catalytic subunit</fullName>
    </alternativeName>
</protein>
<evidence type="ECO:0000313" key="3">
    <source>
        <dbReference type="Proteomes" id="UP000053593"/>
    </source>
</evidence>
<keyword evidence="1" id="KW-0779">Telomere</keyword>
<accession>A0A0D0BGE5</accession>
<keyword evidence="1" id="KW-0539">Nucleus</keyword>
<dbReference type="GO" id="GO:0000333">
    <property type="term" value="C:telomerase catalytic core complex"/>
    <property type="evidence" value="ECO:0007669"/>
    <property type="project" value="TreeGrafter"/>
</dbReference>
<dbReference type="GO" id="GO:0070034">
    <property type="term" value="F:telomerase RNA binding"/>
    <property type="evidence" value="ECO:0007669"/>
    <property type="project" value="TreeGrafter"/>
</dbReference>
<comment type="function">
    <text evidence="1">Telomerase is a ribonucleoprotein enzyme essential for the replication of chromosome termini in most eukaryotes. It elongates telomeres. It is a reverse transcriptase that adds simple sequence repeats to chromosome ends by copying a template sequence within the RNA component of the enzyme.</text>
</comment>
<dbReference type="Proteomes" id="UP000053593">
    <property type="component" value="Unassembled WGS sequence"/>
</dbReference>